<reference evidence="3 4" key="1">
    <citation type="submission" date="2017-04" db="EMBL/GenBank/DDBJ databases">
        <title>Bacillus krulwichiae AM31D Genome sequencing and assembly.</title>
        <authorList>
            <person name="Krulwich T.A."/>
            <person name="Anastor L."/>
            <person name="Ehrlich R."/>
            <person name="Ehrlich G.D."/>
            <person name="Janto B."/>
        </authorList>
    </citation>
    <scope>NUCLEOTIDE SEQUENCE [LARGE SCALE GENOMIC DNA]</scope>
    <source>
        <strain evidence="3 4">AM31D</strain>
    </source>
</reference>
<dbReference type="InterPro" id="IPR042047">
    <property type="entry name" value="SleB_dom1"/>
</dbReference>
<organism evidence="3 4">
    <name type="scientific">Halalkalibacter krulwichiae</name>
    <dbReference type="NCBI Taxonomy" id="199441"/>
    <lineage>
        <taxon>Bacteria</taxon>
        <taxon>Bacillati</taxon>
        <taxon>Bacillota</taxon>
        <taxon>Bacilli</taxon>
        <taxon>Bacillales</taxon>
        <taxon>Bacillaceae</taxon>
        <taxon>Halalkalibacter</taxon>
    </lineage>
</organism>
<accession>A0A1X9M987</accession>
<dbReference type="Gene3D" id="6.20.240.60">
    <property type="match status" value="1"/>
</dbReference>
<dbReference type="EMBL" id="CP020814">
    <property type="protein sequence ID" value="ARK30019.1"/>
    <property type="molecule type" value="Genomic_DNA"/>
</dbReference>
<feature type="chain" id="PRO_5011002239" evidence="1">
    <location>
        <begin position="23"/>
        <end position="206"/>
    </location>
</feature>
<dbReference type="AlphaFoldDB" id="A0A1X9M987"/>
<feature type="domain" description="LysM" evidence="2">
    <location>
        <begin position="21"/>
        <end position="66"/>
    </location>
</feature>
<evidence type="ECO:0000259" key="2">
    <source>
        <dbReference type="PROSITE" id="PS51782"/>
    </source>
</evidence>
<dbReference type="CDD" id="cd00118">
    <property type="entry name" value="LysM"/>
    <property type="match status" value="1"/>
</dbReference>
<evidence type="ECO:0000256" key="1">
    <source>
        <dbReference type="SAM" id="SignalP"/>
    </source>
</evidence>
<dbReference type="KEGG" id="bkw:BkAM31D_09190"/>
<proteinExistence type="predicted"/>
<evidence type="ECO:0000313" key="3">
    <source>
        <dbReference type="EMBL" id="ARK30019.1"/>
    </source>
</evidence>
<dbReference type="Pfam" id="PF01476">
    <property type="entry name" value="LysM"/>
    <property type="match status" value="1"/>
</dbReference>
<gene>
    <name evidence="3" type="primary">sleB_1</name>
    <name evidence="3" type="ORF">BkAM31D_09190</name>
</gene>
<keyword evidence="1" id="KW-0732">Signal</keyword>
<dbReference type="GO" id="GO:0016787">
    <property type="term" value="F:hydrolase activity"/>
    <property type="evidence" value="ECO:0007669"/>
    <property type="project" value="InterPro"/>
</dbReference>
<dbReference type="InterPro" id="IPR036779">
    <property type="entry name" value="LysM_dom_sf"/>
</dbReference>
<sequence length="206" mass="23084" precursor="true">MKKLLFIFTLFVALMIGEPTFAYTVEEGDTMTQIAKEHDLTLLELAMANPEITDLNVIVVGQNINIHKNNDTAKVKEISSNETSEINLSEKEVDLLARIVRAEAQTEPFEGKVAVADVVLNRIESSKFPDTVKEVIYEPKQFEPVANGQVNKPADAESIKAVEAALSDMRNITEESLFFYNPDIATNRWLDTRETTVVIGQHVFKN</sequence>
<dbReference type="Proteomes" id="UP000193006">
    <property type="component" value="Chromosome"/>
</dbReference>
<dbReference type="Pfam" id="PF07486">
    <property type="entry name" value="Hydrolase_2"/>
    <property type="match status" value="1"/>
</dbReference>
<dbReference type="RefSeq" id="WP_066151942.1">
    <property type="nucleotide sequence ID" value="NZ_CP020814.1"/>
</dbReference>
<keyword evidence="4" id="KW-1185">Reference proteome</keyword>
<protein>
    <submittedName>
        <fullName evidence="3">Spore cortex-lytic enzyme</fullName>
    </submittedName>
</protein>
<dbReference type="InterPro" id="IPR018392">
    <property type="entry name" value="LysM"/>
</dbReference>
<dbReference type="Gene3D" id="1.10.10.2520">
    <property type="entry name" value="Cell wall hydrolase SleB, domain 1"/>
    <property type="match status" value="1"/>
</dbReference>
<evidence type="ECO:0000313" key="4">
    <source>
        <dbReference type="Proteomes" id="UP000193006"/>
    </source>
</evidence>
<name>A0A1X9M987_9BACI</name>
<dbReference type="STRING" id="199441.BkAM31D_09190"/>
<feature type="signal peptide" evidence="1">
    <location>
        <begin position="1"/>
        <end position="22"/>
    </location>
</feature>
<dbReference type="SUPFAM" id="SSF54106">
    <property type="entry name" value="LysM domain"/>
    <property type="match status" value="1"/>
</dbReference>
<dbReference type="SMART" id="SM00257">
    <property type="entry name" value="LysM"/>
    <property type="match status" value="1"/>
</dbReference>
<dbReference type="PROSITE" id="PS51782">
    <property type="entry name" value="LYSM"/>
    <property type="match status" value="1"/>
</dbReference>
<dbReference type="InterPro" id="IPR011105">
    <property type="entry name" value="Cell_wall_hydrolase_SleB"/>
</dbReference>
<dbReference type="Gene3D" id="3.10.350.10">
    <property type="entry name" value="LysM domain"/>
    <property type="match status" value="1"/>
</dbReference>